<feature type="chain" id="PRO_5024433885" evidence="2">
    <location>
        <begin position="24"/>
        <end position="426"/>
    </location>
</feature>
<evidence type="ECO:0000256" key="1">
    <source>
        <dbReference type="SAM" id="Phobius"/>
    </source>
</evidence>
<protein>
    <submittedName>
        <fullName evidence="4">Uncharacterized protein</fullName>
    </submittedName>
</protein>
<keyword evidence="2" id="KW-0732">Signal</keyword>
<dbReference type="PANTHER" id="PTHR12861:SF3">
    <property type="entry name" value="TRANSLOCON-ASSOCIATED PROTEIN SUBUNIT BETA"/>
    <property type="match status" value="1"/>
</dbReference>
<dbReference type="Proteomes" id="UP000046395">
    <property type="component" value="Unassembled WGS sequence"/>
</dbReference>
<dbReference type="AlphaFoldDB" id="A0A5S6QKV4"/>
<proteinExistence type="predicted"/>
<dbReference type="STRING" id="70415.A0A5S6QKV4"/>
<feature type="signal peptide" evidence="2">
    <location>
        <begin position="1"/>
        <end position="23"/>
    </location>
</feature>
<accession>A0A5S6QKV4</accession>
<dbReference type="WBParaSite" id="TMUE_2000007804.1">
    <property type="protein sequence ID" value="TMUE_2000007804.1"/>
    <property type="gene ID" value="WBGene00292707"/>
</dbReference>
<keyword evidence="3" id="KW-1185">Reference proteome</keyword>
<reference evidence="4" key="1">
    <citation type="submission" date="2019-12" db="UniProtKB">
        <authorList>
            <consortium name="WormBaseParasite"/>
        </authorList>
    </citation>
    <scope>IDENTIFICATION</scope>
</reference>
<name>A0A5S6QKV4_TRIMR</name>
<dbReference type="GO" id="GO:0005783">
    <property type="term" value="C:endoplasmic reticulum"/>
    <property type="evidence" value="ECO:0007669"/>
    <property type="project" value="TreeGrafter"/>
</dbReference>
<keyword evidence="1" id="KW-0812">Transmembrane</keyword>
<sequence length="426" mass="47898">MARSLPSVVALFVLCYFCAFIDSQELKNAKILASKSLLSSYAVERKELVISYSLYNIGDKAALDVELKDGNFLESQFRFVRGSANARWDRIPAGANVSHVLVVVPLEYGSINYTAATVTYRPNEESSIKKLGYTTSRGVDNVYTLKDYHRQFEQHYVEWLIFLLMVCPSLAAPAMLWIRNTWLVAALMEMFVAEGNAIEFFDARRIALVVRGTATLAGAVWETYLGSRGVQAIQALGLFRAMNPAGTTLERLWDPTNGHVAGWGCSSSFWSLRPESASPMYLLHNDVLTGWSEIWTSLTPHYEMKMVVEKFGLWRNGTWPMHVSSVRLSDDNYVTGISVKLASETMREDQLGKSLSAGYRVPRCLVFGFRGQARGEWIEVITFGAPWQLYDHCAYRSDTTIQHKRIMAFGIVAHPIRPPRSCLALS</sequence>
<keyword evidence="1" id="KW-0472">Membrane</keyword>
<dbReference type="PANTHER" id="PTHR12861">
    <property type="entry name" value="TRANSLOCON-ASSOCIATED PROTEIN, BETA SUBUNIT PRECURSOR TRAP-BETA SIGNAL SEQUENCE RECEPTOR BETA SUBUNIT"/>
    <property type="match status" value="1"/>
</dbReference>
<organism evidence="3 4">
    <name type="scientific">Trichuris muris</name>
    <name type="common">Mouse whipworm</name>
    <dbReference type="NCBI Taxonomy" id="70415"/>
    <lineage>
        <taxon>Eukaryota</taxon>
        <taxon>Metazoa</taxon>
        <taxon>Ecdysozoa</taxon>
        <taxon>Nematoda</taxon>
        <taxon>Enoplea</taxon>
        <taxon>Dorylaimia</taxon>
        <taxon>Trichinellida</taxon>
        <taxon>Trichuridae</taxon>
        <taxon>Trichuris</taxon>
    </lineage>
</organism>
<dbReference type="Pfam" id="PF05753">
    <property type="entry name" value="TRAP_beta"/>
    <property type="match status" value="1"/>
</dbReference>
<evidence type="ECO:0000313" key="3">
    <source>
        <dbReference type="Proteomes" id="UP000046395"/>
    </source>
</evidence>
<evidence type="ECO:0000256" key="2">
    <source>
        <dbReference type="SAM" id="SignalP"/>
    </source>
</evidence>
<keyword evidence="1" id="KW-1133">Transmembrane helix</keyword>
<feature type="transmembrane region" description="Helical" evidence="1">
    <location>
        <begin position="159"/>
        <end position="178"/>
    </location>
</feature>
<evidence type="ECO:0000313" key="4">
    <source>
        <dbReference type="WBParaSite" id="TMUE_2000007804.1"/>
    </source>
</evidence>